<evidence type="ECO:0000256" key="3">
    <source>
        <dbReference type="ARBA" id="ARBA00023242"/>
    </source>
</evidence>
<feature type="compositionally biased region" description="Polar residues" evidence="6">
    <location>
        <begin position="155"/>
        <end position="173"/>
    </location>
</feature>
<dbReference type="GO" id="GO:0005634">
    <property type="term" value="C:nucleus"/>
    <property type="evidence" value="ECO:0007669"/>
    <property type="project" value="UniProtKB-SubCell"/>
</dbReference>
<evidence type="ECO:0000313" key="10">
    <source>
        <dbReference type="Proteomes" id="UP000759537"/>
    </source>
</evidence>
<dbReference type="Pfam" id="PF02791">
    <property type="entry name" value="DDT"/>
    <property type="match status" value="1"/>
</dbReference>
<protein>
    <submittedName>
        <fullName evidence="9">Chromatin remodeling complex protein</fullName>
    </submittedName>
</protein>
<feature type="region of interest" description="Disordered" evidence="6">
    <location>
        <begin position="548"/>
        <end position="581"/>
    </location>
</feature>
<comment type="subcellular location">
    <subcellularLocation>
        <location evidence="1 4">Nucleus</location>
    </subcellularLocation>
</comment>
<reference evidence="9" key="2">
    <citation type="journal article" date="2020" name="Nat. Commun.">
        <title>Large-scale genome sequencing of mycorrhizal fungi provides insights into the early evolution of symbiotic traits.</title>
        <authorList>
            <person name="Miyauchi S."/>
            <person name="Kiss E."/>
            <person name="Kuo A."/>
            <person name="Drula E."/>
            <person name="Kohler A."/>
            <person name="Sanchez-Garcia M."/>
            <person name="Morin E."/>
            <person name="Andreopoulos B."/>
            <person name="Barry K.W."/>
            <person name="Bonito G."/>
            <person name="Buee M."/>
            <person name="Carver A."/>
            <person name="Chen C."/>
            <person name="Cichocki N."/>
            <person name="Clum A."/>
            <person name="Culley D."/>
            <person name="Crous P.W."/>
            <person name="Fauchery L."/>
            <person name="Girlanda M."/>
            <person name="Hayes R.D."/>
            <person name="Keri Z."/>
            <person name="LaButti K."/>
            <person name="Lipzen A."/>
            <person name="Lombard V."/>
            <person name="Magnuson J."/>
            <person name="Maillard F."/>
            <person name="Murat C."/>
            <person name="Nolan M."/>
            <person name="Ohm R.A."/>
            <person name="Pangilinan J."/>
            <person name="Pereira M.F."/>
            <person name="Perotto S."/>
            <person name="Peter M."/>
            <person name="Pfister S."/>
            <person name="Riley R."/>
            <person name="Sitrit Y."/>
            <person name="Stielow J.B."/>
            <person name="Szollosi G."/>
            <person name="Zifcakova L."/>
            <person name="Stursova M."/>
            <person name="Spatafora J.W."/>
            <person name="Tedersoo L."/>
            <person name="Vaario L.M."/>
            <person name="Yamada A."/>
            <person name="Yan M."/>
            <person name="Wang P."/>
            <person name="Xu J."/>
            <person name="Bruns T."/>
            <person name="Baldrian P."/>
            <person name="Vilgalys R."/>
            <person name="Dunand C."/>
            <person name="Henrissat B."/>
            <person name="Grigoriev I.V."/>
            <person name="Hibbett D."/>
            <person name="Nagy L.G."/>
            <person name="Martin F.M."/>
        </authorList>
    </citation>
    <scope>NUCLEOTIDE SEQUENCE</scope>
    <source>
        <strain evidence="9">Prilba</strain>
    </source>
</reference>
<keyword evidence="2 5" id="KW-0175">Coiled coil</keyword>
<dbReference type="InterPro" id="IPR018501">
    <property type="entry name" value="DDT_dom"/>
</dbReference>
<evidence type="ECO:0000256" key="6">
    <source>
        <dbReference type="SAM" id="MobiDB-lite"/>
    </source>
</evidence>
<dbReference type="GO" id="GO:0000785">
    <property type="term" value="C:chromatin"/>
    <property type="evidence" value="ECO:0007669"/>
    <property type="project" value="UniProtKB-ARBA"/>
</dbReference>
<feature type="domain" description="DDT" evidence="7">
    <location>
        <begin position="402"/>
        <end position="465"/>
    </location>
</feature>
<dbReference type="EMBL" id="WHVB01000007">
    <property type="protein sequence ID" value="KAF8481229.1"/>
    <property type="molecule type" value="Genomic_DNA"/>
</dbReference>
<dbReference type="Proteomes" id="UP000759537">
    <property type="component" value="Unassembled WGS sequence"/>
</dbReference>
<dbReference type="GO" id="GO:0000781">
    <property type="term" value="C:chromosome, telomeric region"/>
    <property type="evidence" value="ECO:0007669"/>
    <property type="project" value="GOC"/>
</dbReference>
<reference evidence="9" key="1">
    <citation type="submission" date="2019-10" db="EMBL/GenBank/DDBJ databases">
        <authorList>
            <consortium name="DOE Joint Genome Institute"/>
            <person name="Kuo A."/>
            <person name="Miyauchi S."/>
            <person name="Kiss E."/>
            <person name="Drula E."/>
            <person name="Kohler A."/>
            <person name="Sanchez-Garcia M."/>
            <person name="Andreopoulos B."/>
            <person name="Barry K.W."/>
            <person name="Bonito G."/>
            <person name="Buee M."/>
            <person name="Carver A."/>
            <person name="Chen C."/>
            <person name="Cichocki N."/>
            <person name="Clum A."/>
            <person name="Culley D."/>
            <person name="Crous P.W."/>
            <person name="Fauchery L."/>
            <person name="Girlanda M."/>
            <person name="Hayes R."/>
            <person name="Keri Z."/>
            <person name="LaButti K."/>
            <person name="Lipzen A."/>
            <person name="Lombard V."/>
            <person name="Magnuson J."/>
            <person name="Maillard F."/>
            <person name="Morin E."/>
            <person name="Murat C."/>
            <person name="Nolan M."/>
            <person name="Ohm R."/>
            <person name="Pangilinan J."/>
            <person name="Pereira M."/>
            <person name="Perotto S."/>
            <person name="Peter M."/>
            <person name="Riley R."/>
            <person name="Sitrit Y."/>
            <person name="Stielow B."/>
            <person name="Szollosi G."/>
            <person name="Zifcakova L."/>
            <person name="Stursova M."/>
            <person name="Spatafora J.W."/>
            <person name="Tedersoo L."/>
            <person name="Vaario L.-M."/>
            <person name="Yamada A."/>
            <person name="Yan M."/>
            <person name="Wang P."/>
            <person name="Xu J."/>
            <person name="Bruns T."/>
            <person name="Baldrian P."/>
            <person name="Vilgalys R."/>
            <person name="Henrissat B."/>
            <person name="Grigoriev I.V."/>
            <person name="Hibbett D."/>
            <person name="Nagy L.G."/>
            <person name="Martin F.M."/>
        </authorList>
    </citation>
    <scope>NUCLEOTIDE SEQUENCE</scope>
    <source>
        <strain evidence="9">Prilba</strain>
    </source>
</reference>
<accession>A0A9P5MXM8</accession>
<feature type="compositionally biased region" description="Polar residues" evidence="6">
    <location>
        <begin position="667"/>
        <end position="683"/>
    </location>
</feature>
<dbReference type="Pfam" id="PF15612">
    <property type="entry name" value="WHIM1"/>
    <property type="match status" value="1"/>
</dbReference>
<dbReference type="Pfam" id="PF10537">
    <property type="entry name" value="WAC_Acf1_DNA_bd"/>
    <property type="match status" value="1"/>
</dbReference>
<gene>
    <name evidence="9" type="ORF">DFH94DRAFT_738871</name>
</gene>
<dbReference type="InterPro" id="IPR028942">
    <property type="entry name" value="WHIM1_dom"/>
</dbReference>
<evidence type="ECO:0000313" key="9">
    <source>
        <dbReference type="EMBL" id="KAF8481229.1"/>
    </source>
</evidence>
<dbReference type="OrthoDB" id="332390at2759"/>
<dbReference type="GO" id="GO:0031509">
    <property type="term" value="P:subtelomeric heterochromatin formation"/>
    <property type="evidence" value="ECO:0007669"/>
    <property type="project" value="TreeGrafter"/>
</dbReference>
<name>A0A9P5MXM8_9AGAM</name>
<feature type="domain" description="WAC" evidence="8">
    <location>
        <begin position="28"/>
        <end position="137"/>
    </location>
</feature>
<evidence type="ECO:0000259" key="8">
    <source>
        <dbReference type="PROSITE" id="PS51136"/>
    </source>
</evidence>
<dbReference type="InterPro" id="IPR028941">
    <property type="entry name" value="WHIM2_dom"/>
</dbReference>
<dbReference type="InterPro" id="IPR013136">
    <property type="entry name" value="WSTF_Acf1_Cbp146"/>
</dbReference>
<feature type="coiled-coil region" evidence="5">
    <location>
        <begin position="332"/>
        <end position="362"/>
    </location>
</feature>
<feature type="compositionally biased region" description="Low complexity" evidence="6">
    <location>
        <begin position="554"/>
        <end position="564"/>
    </location>
</feature>
<organism evidence="9 10">
    <name type="scientific">Russula ochroleuca</name>
    <dbReference type="NCBI Taxonomy" id="152965"/>
    <lineage>
        <taxon>Eukaryota</taxon>
        <taxon>Fungi</taxon>
        <taxon>Dikarya</taxon>
        <taxon>Basidiomycota</taxon>
        <taxon>Agaricomycotina</taxon>
        <taxon>Agaricomycetes</taxon>
        <taxon>Russulales</taxon>
        <taxon>Russulaceae</taxon>
        <taxon>Russula</taxon>
    </lineage>
</organism>
<dbReference type="Pfam" id="PF15613">
    <property type="entry name" value="WSD"/>
    <property type="match status" value="1"/>
</dbReference>
<feature type="region of interest" description="Disordered" evidence="6">
    <location>
        <begin position="640"/>
        <end position="712"/>
    </location>
</feature>
<keyword evidence="10" id="KW-1185">Reference proteome</keyword>
<dbReference type="PROSITE" id="PS51136">
    <property type="entry name" value="WAC"/>
    <property type="match status" value="1"/>
</dbReference>
<evidence type="ECO:0000256" key="5">
    <source>
        <dbReference type="SAM" id="Coils"/>
    </source>
</evidence>
<dbReference type="PANTHER" id="PTHR32075:SF6">
    <property type="entry name" value="ISWI CHROMATIN-REMODELING COMPLEX SUBUNIT YPL216W-RELATED"/>
    <property type="match status" value="1"/>
</dbReference>
<dbReference type="PROSITE" id="PS50827">
    <property type="entry name" value="DDT"/>
    <property type="match status" value="1"/>
</dbReference>
<keyword evidence="3 4" id="KW-0539">Nucleus</keyword>
<evidence type="ECO:0000256" key="1">
    <source>
        <dbReference type="ARBA" id="ARBA00004123"/>
    </source>
</evidence>
<evidence type="ECO:0000259" key="7">
    <source>
        <dbReference type="PROSITE" id="PS50827"/>
    </source>
</evidence>
<dbReference type="AlphaFoldDB" id="A0A9P5MXM8"/>
<feature type="region of interest" description="Disordered" evidence="6">
    <location>
        <begin position="155"/>
        <end position="174"/>
    </location>
</feature>
<comment type="caution">
    <text evidence="9">The sequence shown here is derived from an EMBL/GenBank/DDBJ whole genome shotgun (WGS) entry which is preliminary data.</text>
</comment>
<evidence type="ECO:0000256" key="2">
    <source>
        <dbReference type="ARBA" id="ARBA00023054"/>
    </source>
</evidence>
<sequence>MPTCRRKRVLLIDPPPSLLQALKSDPNKHVYYLAKTGEIFDTYESYAARMSFYRLKQFQCEVTGKSGLDYFQALESEQLEARTMHSRFPEQLKPAVLKAVQWQVMGRLDHLVEAVYERYKDRYFRDEKIYVDIKGDKFVARVVELFLPRSNAKVNGESTDTAPVASTSSSPYPNDQPLPHQIHGDLKVSAKEVNAADEPMKYLYKVQILEEEKSEGRDKYTASTKEARAKWNGTITEVRCNVMSRDRLAFSKSILRRFIRDCVDRDAAVASPWTVKLPVAARYGVDSVMPEATRQGVEDIKKGEIQKRKKVWEDKEGPLKKQKKLSAAREEKALALEKEREEEKLLAKAEAERQAAEKKKKKPIRYPTEDLDVMLSEKDKKAGMKVRRPVPSRVALPFNDRKGSFESFLMAWNFLVVYGQPLHLSTFTLDELEHAIRHTLAEPPCQLIAEIHSSLIYNLRTVTFQRHSAVMSLMSAPEDVDDDLGITIEELTTAMTDVGNNWERTPLRHGEGREGWEESLVGCLKDHATLSSFPTLRRVLTRLLFAPETPSEQSVASPNSGGSSPPVPTKHQPSHPKQCYPMLHPEDKIAILAFLCNVAVSSKGIHAHMETCEEELTSRRKEKIELNRARKALIEAREALLGDKKESDPATNGADDDTPMNDLSELSDVSASENSSEQGVTSKKATDLRRRAQSQAHAKQREAARAKAASLKQAMAEHRRLDEEVNKLERRLEGIEREFRQLLGSVRVKPMGKDRFYNRIWWFDGMGSASLHGSGGIVQYGTGRLFIQGPSVFDQEILDRREEGNVRVRRLEEEGEEGILDVGDWAVYSDQEEIDEFTAWLNPKGNRELALRNNLIKWGPHIAAGIRKRLADLNNIAKLPEARRSTRVKQGGATDISRAPYMTWTNRKAVSMS</sequence>
<evidence type="ECO:0000256" key="4">
    <source>
        <dbReference type="PROSITE-ProRule" id="PRU00475"/>
    </source>
</evidence>
<proteinExistence type="predicted"/>
<dbReference type="PANTHER" id="PTHR32075">
    <property type="entry name" value="ISWI CHROMATIN-REMODELING COMPLEX SUBUNIT YPL216W-RELATED"/>
    <property type="match status" value="1"/>
</dbReference>